<evidence type="ECO:0000313" key="6">
    <source>
        <dbReference type="Proteomes" id="UP000287601"/>
    </source>
</evidence>
<name>A0A410PVM0_9FIRM</name>
<sequence>MSTQKKQEAVRQDEDLLCPIRYIMSIFSGKWKLPIVCMLSGDTPLRYSTIKRRLGDITNVMLSQSLKDLEAAGIVHREQFNEVPPRVEYTLTEKGISVLPALEKLGEWAIGAMQEDTSCGILCTKCQATT</sequence>
<dbReference type="SUPFAM" id="SSF46785">
    <property type="entry name" value="Winged helix' DNA-binding domain"/>
    <property type="match status" value="1"/>
</dbReference>
<gene>
    <name evidence="5" type="ORF">EQM06_06945</name>
</gene>
<evidence type="ECO:0000256" key="2">
    <source>
        <dbReference type="ARBA" id="ARBA00023125"/>
    </source>
</evidence>
<feature type="domain" description="HTH hxlR-type" evidence="4">
    <location>
        <begin position="18"/>
        <end position="117"/>
    </location>
</feature>
<accession>A0A410PVM0</accession>
<reference evidence="5 6" key="1">
    <citation type="submission" date="2019-01" db="EMBL/GenBank/DDBJ databases">
        <title>Draft genomes of a novel of Aminipila strains.</title>
        <authorList>
            <person name="Ma S."/>
        </authorList>
    </citation>
    <scope>NUCLEOTIDE SEQUENCE [LARGE SCALE GENOMIC DNA]</scope>
    <source>
        <strain evidence="6">JN-39</strain>
    </source>
</reference>
<organism evidence="5 6">
    <name type="scientific">Aminipila luticellarii</name>
    <dbReference type="NCBI Taxonomy" id="2507160"/>
    <lineage>
        <taxon>Bacteria</taxon>
        <taxon>Bacillati</taxon>
        <taxon>Bacillota</taxon>
        <taxon>Clostridia</taxon>
        <taxon>Peptostreptococcales</taxon>
        <taxon>Anaerovoracaceae</taxon>
        <taxon>Aminipila</taxon>
    </lineage>
</organism>
<dbReference type="InterPro" id="IPR036390">
    <property type="entry name" value="WH_DNA-bd_sf"/>
</dbReference>
<evidence type="ECO:0000259" key="4">
    <source>
        <dbReference type="PROSITE" id="PS51118"/>
    </source>
</evidence>
<dbReference type="Gene3D" id="1.10.10.10">
    <property type="entry name" value="Winged helix-like DNA-binding domain superfamily/Winged helix DNA-binding domain"/>
    <property type="match status" value="1"/>
</dbReference>
<keyword evidence="3" id="KW-0804">Transcription</keyword>
<protein>
    <submittedName>
        <fullName evidence="5">Transcriptional regulator</fullName>
    </submittedName>
</protein>
<keyword evidence="1" id="KW-0805">Transcription regulation</keyword>
<evidence type="ECO:0000256" key="1">
    <source>
        <dbReference type="ARBA" id="ARBA00023015"/>
    </source>
</evidence>
<dbReference type="Pfam" id="PF01638">
    <property type="entry name" value="HxlR"/>
    <property type="match status" value="1"/>
</dbReference>
<dbReference type="KEGG" id="amij:EQM06_06945"/>
<keyword evidence="2" id="KW-0238">DNA-binding</keyword>
<dbReference type="PANTHER" id="PTHR33204">
    <property type="entry name" value="TRANSCRIPTIONAL REGULATOR, MARR FAMILY"/>
    <property type="match status" value="1"/>
</dbReference>
<dbReference type="PANTHER" id="PTHR33204:SF29">
    <property type="entry name" value="TRANSCRIPTIONAL REGULATOR"/>
    <property type="match status" value="1"/>
</dbReference>
<dbReference type="RefSeq" id="WP_128745641.1">
    <property type="nucleotide sequence ID" value="NZ_CP035281.1"/>
</dbReference>
<dbReference type="GO" id="GO:0003677">
    <property type="term" value="F:DNA binding"/>
    <property type="evidence" value="ECO:0007669"/>
    <property type="project" value="UniProtKB-KW"/>
</dbReference>
<dbReference type="Proteomes" id="UP000287601">
    <property type="component" value="Chromosome"/>
</dbReference>
<dbReference type="AlphaFoldDB" id="A0A410PVM0"/>
<dbReference type="InterPro" id="IPR036388">
    <property type="entry name" value="WH-like_DNA-bd_sf"/>
</dbReference>
<evidence type="ECO:0000256" key="3">
    <source>
        <dbReference type="ARBA" id="ARBA00023163"/>
    </source>
</evidence>
<evidence type="ECO:0000313" key="5">
    <source>
        <dbReference type="EMBL" id="QAT42992.1"/>
    </source>
</evidence>
<proteinExistence type="predicted"/>
<dbReference type="InterPro" id="IPR002577">
    <property type="entry name" value="HTH_HxlR"/>
</dbReference>
<dbReference type="PROSITE" id="PS51118">
    <property type="entry name" value="HTH_HXLR"/>
    <property type="match status" value="1"/>
</dbReference>
<dbReference type="OrthoDB" id="9791143at2"/>
<dbReference type="EMBL" id="CP035281">
    <property type="protein sequence ID" value="QAT42992.1"/>
    <property type="molecule type" value="Genomic_DNA"/>
</dbReference>
<keyword evidence="6" id="KW-1185">Reference proteome</keyword>